<dbReference type="PROSITE" id="PS51257">
    <property type="entry name" value="PROKAR_LIPOPROTEIN"/>
    <property type="match status" value="1"/>
</dbReference>
<comment type="caution">
    <text evidence="1">The sequence shown here is derived from an EMBL/GenBank/DDBJ whole genome shotgun (WGS) entry which is preliminary data.</text>
</comment>
<dbReference type="EMBL" id="QEQK01000018">
    <property type="protein sequence ID" value="PWN54776.1"/>
    <property type="molecule type" value="Genomic_DNA"/>
</dbReference>
<organism evidence="1 2">
    <name type="scientific">Abyssibacter profundi</name>
    <dbReference type="NCBI Taxonomy" id="2182787"/>
    <lineage>
        <taxon>Bacteria</taxon>
        <taxon>Pseudomonadati</taxon>
        <taxon>Pseudomonadota</taxon>
        <taxon>Gammaproteobacteria</taxon>
        <taxon>Chromatiales</taxon>
        <taxon>Oceanococcaceae</taxon>
        <taxon>Abyssibacter</taxon>
    </lineage>
</organism>
<evidence type="ECO:0008006" key="3">
    <source>
        <dbReference type="Google" id="ProtNLM"/>
    </source>
</evidence>
<evidence type="ECO:0000313" key="1">
    <source>
        <dbReference type="EMBL" id="PWN54776.1"/>
    </source>
</evidence>
<proteinExistence type="predicted"/>
<sequence length="156" mass="16171">MASRTSPLTALRRLSLVAPLLLLGCDTGDDEGVAGACVNLPNDEVLQIDQATGANTGSVIGEITLSGFAIDGQTVTAASIADQRNRNITLDDNALTCVLPCAFGTQEGTWTFGASADGYDLTPQEVVAVYNRFVGGCPSYVEDGTHTDITLQESGS</sequence>
<keyword evidence="2" id="KW-1185">Reference proteome</keyword>
<gene>
    <name evidence="1" type="ORF">DEH80_15660</name>
</gene>
<protein>
    <recommendedName>
        <fullName evidence="3">Lipoprotein</fullName>
    </recommendedName>
</protein>
<dbReference type="AlphaFoldDB" id="A0A383XQ72"/>
<reference evidence="1 2" key="1">
    <citation type="submission" date="2018-05" db="EMBL/GenBank/DDBJ databases">
        <title>Abyssibacter profundi OUC007T gen. nov., sp. nov, a marine bacterium isolated from seawater of the Mariana Trench.</title>
        <authorList>
            <person name="Zhou S."/>
        </authorList>
    </citation>
    <scope>NUCLEOTIDE SEQUENCE [LARGE SCALE GENOMIC DNA]</scope>
    <source>
        <strain evidence="1 2">OUC007</strain>
    </source>
</reference>
<evidence type="ECO:0000313" key="2">
    <source>
        <dbReference type="Proteomes" id="UP000251800"/>
    </source>
</evidence>
<accession>A0A383XQ72</accession>
<dbReference type="Proteomes" id="UP000251800">
    <property type="component" value="Unassembled WGS sequence"/>
</dbReference>
<name>A0A383XQ72_9GAMM</name>